<dbReference type="Proteomes" id="UP001233999">
    <property type="component" value="Unassembled WGS sequence"/>
</dbReference>
<evidence type="ECO:0000256" key="1">
    <source>
        <dbReference type="SAM" id="Phobius"/>
    </source>
</evidence>
<evidence type="ECO:0000313" key="2">
    <source>
        <dbReference type="EMBL" id="KAJ9597292.1"/>
    </source>
</evidence>
<keyword evidence="3" id="KW-1185">Reference proteome</keyword>
<sequence length="104" mass="12332">VHTFLHSHLLFLTISYTIIFHYRNSKYLSGKGITQGRLTRYVNMKSLEAAVELIQLTTLFTYMYTQAEDQQLTDVRFSSRLIYLVIRYLTNYIYFPWGFVSSLT</sequence>
<protein>
    <submittedName>
        <fullName evidence="2">Uncharacterized protein</fullName>
    </submittedName>
</protein>
<feature type="non-terminal residue" evidence="2">
    <location>
        <position position="1"/>
    </location>
</feature>
<dbReference type="AlphaFoldDB" id="A0AAD8AE14"/>
<keyword evidence="1" id="KW-0472">Membrane</keyword>
<name>A0AAD8AE14_DIPPU</name>
<accession>A0AAD8AE14</accession>
<dbReference type="EMBL" id="JASPKZ010001619">
    <property type="protein sequence ID" value="KAJ9597292.1"/>
    <property type="molecule type" value="Genomic_DNA"/>
</dbReference>
<comment type="caution">
    <text evidence="2">The sequence shown here is derived from an EMBL/GenBank/DDBJ whole genome shotgun (WGS) entry which is preliminary data.</text>
</comment>
<keyword evidence="1" id="KW-0812">Transmembrane</keyword>
<reference evidence="2" key="1">
    <citation type="journal article" date="2023" name="IScience">
        <title>Live-bearing cockroach genome reveals convergent evolutionary mechanisms linked to viviparity in insects and beyond.</title>
        <authorList>
            <person name="Fouks B."/>
            <person name="Harrison M.C."/>
            <person name="Mikhailova A.A."/>
            <person name="Marchal E."/>
            <person name="English S."/>
            <person name="Carruthers M."/>
            <person name="Jennings E.C."/>
            <person name="Chiamaka E.L."/>
            <person name="Frigard R.A."/>
            <person name="Pippel M."/>
            <person name="Attardo G.M."/>
            <person name="Benoit J.B."/>
            <person name="Bornberg-Bauer E."/>
            <person name="Tobe S.S."/>
        </authorList>
    </citation>
    <scope>NUCLEOTIDE SEQUENCE</scope>
    <source>
        <strain evidence="2">Stay&amp;Tobe</strain>
    </source>
</reference>
<keyword evidence="1" id="KW-1133">Transmembrane helix</keyword>
<feature type="transmembrane region" description="Helical" evidence="1">
    <location>
        <begin position="81"/>
        <end position="100"/>
    </location>
</feature>
<organism evidence="2 3">
    <name type="scientific">Diploptera punctata</name>
    <name type="common">Pacific beetle cockroach</name>
    <dbReference type="NCBI Taxonomy" id="6984"/>
    <lineage>
        <taxon>Eukaryota</taxon>
        <taxon>Metazoa</taxon>
        <taxon>Ecdysozoa</taxon>
        <taxon>Arthropoda</taxon>
        <taxon>Hexapoda</taxon>
        <taxon>Insecta</taxon>
        <taxon>Pterygota</taxon>
        <taxon>Neoptera</taxon>
        <taxon>Polyneoptera</taxon>
        <taxon>Dictyoptera</taxon>
        <taxon>Blattodea</taxon>
        <taxon>Blaberoidea</taxon>
        <taxon>Blaberidae</taxon>
        <taxon>Diplopterinae</taxon>
        <taxon>Diploptera</taxon>
    </lineage>
</organism>
<evidence type="ECO:0000313" key="3">
    <source>
        <dbReference type="Proteomes" id="UP001233999"/>
    </source>
</evidence>
<feature type="non-terminal residue" evidence="2">
    <location>
        <position position="104"/>
    </location>
</feature>
<feature type="transmembrane region" description="Helical" evidence="1">
    <location>
        <begin position="6"/>
        <end position="22"/>
    </location>
</feature>
<reference evidence="2" key="2">
    <citation type="submission" date="2023-05" db="EMBL/GenBank/DDBJ databases">
        <authorList>
            <person name="Fouks B."/>
        </authorList>
    </citation>
    <scope>NUCLEOTIDE SEQUENCE</scope>
    <source>
        <strain evidence="2">Stay&amp;Tobe</strain>
        <tissue evidence="2">Testes</tissue>
    </source>
</reference>
<proteinExistence type="predicted"/>
<gene>
    <name evidence="2" type="ORF">L9F63_011863</name>
</gene>